<accession>A0A1I4P3W4</accession>
<evidence type="ECO:0000256" key="1">
    <source>
        <dbReference type="SAM" id="Phobius"/>
    </source>
</evidence>
<dbReference type="AlphaFoldDB" id="A0A1I4P3W4"/>
<keyword evidence="3" id="KW-1185">Reference proteome</keyword>
<dbReference type="EMBL" id="FOUB01000018">
    <property type="protein sequence ID" value="SFM22482.1"/>
    <property type="molecule type" value="Genomic_DNA"/>
</dbReference>
<dbReference type="Proteomes" id="UP000183287">
    <property type="component" value="Unassembled WGS sequence"/>
</dbReference>
<evidence type="ECO:0000313" key="3">
    <source>
        <dbReference type="Proteomes" id="UP000183287"/>
    </source>
</evidence>
<keyword evidence="1" id="KW-1133">Transmembrane helix</keyword>
<organism evidence="2 3">
    <name type="scientific">Nitrosomonas communis</name>
    <dbReference type="NCBI Taxonomy" id="44574"/>
    <lineage>
        <taxon>Bacteria</taxon>
        <taxon>Pseudomonadati</taxon>
        <taxon>Pseudomonadota</taxon>
        <taxon>Betaproteobacteria</taxon>
        <taxon>Nitrosomonadales</taxon>
        <taxon>Nitrosomonadaceae</taxon>
        <taxon>Nitrosomonas</taxon>
    </lineage>
</organism>
<gene>
    <name evidence="2" type="ORF">SAMN05421863_10189</name>
</gene>
<feature type="transmembrane region" description="Helical" evidence="1">
    <location>
        <begin position="20"/>
        <end position="41"/>
    </location>
</feature>
<proteinExistence type="predicted"/>
<keyword evidence="1" id="KW-0472">Membrane</keyword>
<name>A0A1I4P3W4_9PROT</name>
<dbReference type="InterPro" id="IPR007047">
    <property type="entry name" value="Flp_Fap"/>
</dbReference>
<sequence>MNKLIQSVKQFMNNEEGVTAIEYGLIASLIAVVIVTAVQTVGTDLNTIFQTVSANLKPAA</sequence>
<dbReference type="RefSeq" id="WP_074905213.1">
    <property type="nucleotide sequence ID" value="NZ_FOUB01000018.1"/>
</dbReference>
<evidence type="ECO:0000313" key="2">
    <source>
        <dbReference type="EMBL" id="SFM22482.1"/>
    </source>
</evidence>
<keyword evidence="1" id="KW-0812">Transmembrane</keyword>
<dbReference type="Pfam" id="PF04964">
    <property type="entry name" value="Flp_Fap"/>
    <property type="match status" value="1"/>
</dbReference>
<protein>
    <submittedName>
        <fullName evidence="2">Pilus assembly protein Flp/PilA</fullName>
    </submittedName>
</protein>
<reference evidence="3" key="1">
    <citation type="submission" date="2016-10" db="EMBL/GenBank/DDBJ databases">
        <authorList>
            <person name="Varghese N."/>
            <person name="Submissions S."/>
        </authorList>
    </citation>
    <scope>NUCLEOTIDE SEQUENCE [LARGE SCALE GENOMIC DNA]</scope>
    <source>
        <strain evidence="3">Nm44</strain>
    </source>
</reference>